<comment type="caution">
    <text evidence="2">The sequence shown here is derived from an EMBL/GenBank/DDBJ whole genome shotgun (WGS) entry which is preliminary data.</text>
</comment>
<dbReference type="EMBL" id="PIPN01000005">
    <property type="protein sequence ID" value="RUO28997.1"/>
    <property type="molecule type" value="Genomic_DNA"/>
</dbReference>
<keyword evidence="1" id="KW-0472">Membrane</keyword>
<reference evidence="2 3" key="1">
    <citation type="journal article" date="2018" name="Front. Microbiol.">
        <title>Genome-Based Analysis Reveals the Taxonomy and Diversity of the Family Idiomarinaceae.</title>
        <authorList>
            <person name="Liu Y."/>
            <person name="Lai Q."/>
            <person name="Shao Z."/>
        </authorList>
    </citation>
    <scope>NUCLEOTIDE SEQUENCE [LARGE SCALE GENOMIC DNA]</scope>
    <source>
        <strain evidence="2 3">GBSy1</strain>
    </source>
</reference>
<gene>
    <name evidence="2" type="ORF">CWE12_11985</name>
</gene>
<accession>A0ABY0BXD6</accession>
<feature type="transmembrane region" description="Helical" evidence="1">
    <location>
        <begin position="12"/>
        <end position="30"/>
    </location>
</feature>
<name>A0ABY0BXD6_9GAMM</name>
<keyword evidence="1" id="KW-0812">Transmembrane</keyword>
<evidence type="ECO:0000313" key="3">
    <source>
        <dbReference type="Proteomes" id="UP000287410"/>
    </source>
</evidence>
<evidence type="ECO:0000313" key="2">
    <source>
        <dbReference type="EMBL" id="RUO28997.1"/>
    </source>
</evidence>
<dbReference type="Proteomes" id="UP000287410">
    <property type="component" value="Unassembled WGS sequence"/>
</dbReference>
<feature type="transmembrane region" description="Helical" evidence="1">
    <location>
        <begin position="42"/>
        <end position="64"/>
    </location>
</feature>
<dbReference type="RefSeq" id="WP_126789935.1">
    <property type="nucleotide sequence ID" value="NZ_PIPN01000005.1"/>
</dbReference>
<proteinExistence type="predicted"/>
<keyword evidence="3" id="KW-1185">Reference proteome</keyword>
<sequence length="153" mass="17222">MITLTKSKQQLMRGMGMTIIVVAALAFFILSDYRETGTLEGFGWIGLAAILAGLVAIVQQYYYFNREPKVIQLDLDSRHVINADTGKVLADFDKVTFFALSANKTNALIECFKGDKMVMRLKRHYQLNLRIADILAKHSDVEGVELKHIGLTR</sequence>
<evidence type="ECO:0008006" key="4">
    <source>
        <dbReference type="Google" id="ProtNLM"/>
    </source>
</evidence>
<evidence type="ECO:0000256" key="1">
    <source>
        <dbReference type="SAM" id="Phobius"/>
    </source>
</evidence>
<protein>
    <recommendedName>
        <fullName evidence="4">DUF3087 domain-containing protein</fullName>
    </recommendedName>
</protein>
<organism evidence="2 3">
    <name type="scientific">Aliidiomarina sedimenti</name>
    <dbReference type="NCBI Taxonomy" id="1933879"/>
    <lineage>
        <taxon>Bacteria</taxon>
        <taxon>Pseudomonadati</taxon>
        <taxon>Pseudomonadota</taxon>
        <taxon>Gammaproteobacteria</taxon>
        <taxon>Alteromonadales</taxon>
        <taxon>Idiomarinaceae</taxon>
        <taxon>Aliidiomarina</taxon>
    </lineage>
</organism>
<keyword evidence="1" id="KW-1133">Transmembrane helix</keyword>